<protein>
    <submittedName>
        <fullName evidence="1">Uncharacterized protein</fullName>
    </submittedName>
</protein>
<accession>A0A840V6R1</accession>
<comment type="caution">
    <text evidence="1">The sequence shown here is derived from an EMBL/GenBank/DDBJ whole genome shotgun (WGS) entry which is preliminary data.</text>
</comment>
<dbReference type="Proteomes" id="UP000557717">
    <property type="component" value="Unassembled WGS sequence"/>
</dbReference>
<reference evidence="1 2" key="1">
    <citation type="submission" date="2020-08" db="EMBL/GenBank/DDBJ databases">
        <title>Genomic Encyclopedia of Type Strains, Phase IV (KMG-IV): sequencing the most valuable type-strain genomes for metagenomic binning, comparative biology and taxonomic classification.</title>
        <authorList>
            <person name="Goeker M."/>
        </authorList>
    </citation>
    <scope>NUCLEOTIDE SEQUENCE [LARGE SCALE GENOMIC DNA]</scope>
    <source>
        <strain evidence="1 2">YC6886</strain>
    </source>
</reference>
<evidence type="ECO:0000313" key="1">
    <source>
        <dbReference type="EMBL" id="MBB5353947.1"/>
    </source>
</evidence>
<sequence length="74" mass="8518">MKATQDSLVRCDRRASRCSLPILIRPRMWVFNIVVVSVIARQDTTLTLERTGGGLRSAYEENGCNRRQYRSFVV</sequence>
<dbReference type="AlphaFoldDB" id="A0A840V6R1"/>
<gene>
    <name evidence="1" type="ORF">HNR46_004217</name>
</gene>
<dbReference type="EMBL" id="JACHFD010000050">
    <property type="protein sequence ID" value="MBB5353947.1"/>
    <property type="molecule type" value="Genomic_DNA"/>
</dbReference>
<name>A0A840V6R1_9BACT</name>
<evidence type="ECO:0000313" key="2">
    <source>
        <dbReference type="Proteomes" id="UP000557717"/>
    </source>
</evidence>
<organism evidence="1 2">
    <name type="scientific">Haloferula luteola</name>
    <dbReference type="NCBI Taxonomy" id="595692"/>
    <lineage>
        <taxon>Bacteria</taxon>
        <taxon>Pseudomonadati</taxon>
        <taxon>Verrucomicrobiota</taxon>
        <taxon>Verrucomicrobiia</taxon>
        <taxon>Verrucomicrobiales</taxon>
        <taxon>Verrucomicrobiaceae</taxon>
        <taxon>Haloferula</taxon>
    </lineage>
</organism>
<proteinExistence type="predicted"/>
<keyword evidence="2" id="KW-1185">Reference proteome</keyword>